<reference evidence="1" key="2">
    <citation type="submission" date="2020-07" db="EMBL/GenBank/DDBJ databases">
        <authorList>
            <person name="Vera ALvarez R."/>
            <person name="Arias-Moreno D.M."/>
            <person name="Jimenez-Jacinto V."/>
            <person name="Jimenez-Bremont J.F."/>
            <person name="Swaminathan K."/>
            <person name="Moose S.P."/>
            <person name="Guerrero-Gonzalez M.L."/>
            <person name="Marino-Ramirez L."/>
            <person name="Landsman D."/>
            <person name="Rodriguez-Kessler M."/>
            <person name="Delgado-Sanchez P."/>
        </authorList>
    </citation>
    <scope>NUCLEOTIDE SEQUENCE</scope>
    <source>
        <tissue evidence="1">Cladode</tissue>
    </source>
</reference>
<reference evidence="1" key="1">
    <citation type="journal article" date="2013" name="J. Plant Res.">
        <title>Effect of fungi and light on seed germination of three Opuntia species from semiarid lands of central Mexico.</title>
        <authorList>
            <person name="Delgado-Sanchez P."/>
            <person name="Jimenez-Bremont J.F."/>
            <person name="Guerrero-Gonzalez Mde L."/>
            <person name="Flores J."/>
        </authorList>
    </citation>
    <scope>NUCLEOTIDE SEQUENCE</scope>
    <source>
        <tissue evidence="1">Cladode</tissue>
    </source>
</reference>
<proteinExistence type="predicted"/>
<sequence length="120" mass="14369">MHWFQLADEVSICECRCTRARLPPSKYWLFEPRCSMHDIGGWYIETYGRDKKSKIVPSQRYWDDNNAYQQFEKRLHPAVYLLALAYRTLDMENAGRPKRTIWEVAQGNLSKMFSWCKKLV</sequence>
<accession>A0A7C9E4U9</accession>
<dbReference type="PANTHER" id="PTHR45286">
    <property type="entry name" value="CHAPERONE DNAJ-DOMAIN SUPERFAMILY PROTEIN"/>
    <property type="match status" value="1"/>
</dbReference>
<protein>
    <submittedName>
        <fullName evidence="1">Uncharacterized protein</fullName>
    </submittedName>
</protein>
<name>A0A7C9E4U9_OPUST</name>
<organism evidence="1">
    <name type="scientific">Opuntia streptacantha</name>
    <name type="common">Prickly pear cactus</name>
    <name type="synonym">Opuntia cardona</name>
    <dbReference type="NCBI Taxonomy" id="393608"/>
    <lineage>
        <taxon>Eukaryota</taxon>
        <taxon>Viridiplantae</taxon>
        <taxon>Streptophyta</taxon>
        <taxon>Embryophyta</taxon>
        <taxon>Tracheophyta</taxon>
        <taxon>Spermatophyta</taxon>
        <taxon>Magnoliopsida</taxon>
        <taxon>eudicotyledons</taxon>
        <taxon>Gunneridae</taxon>
        <taxon>Pentapetalae</taxon>
        <taxon>Caryophyllales</taxon>
        <taxon>Cactineae</taxon>
        <taxon>Cactaceae</taxon>
        <taxon>Opuntioideae</taxon>
        <taxon>Opuntia</taxon>
    </lineage>
</organism>
<dbReference type="AlphaFoldDB" id="A0A7C9E4U9"/>
<dbReference type="PANTHER" id="PTHR45286:SF1">
    <property type="entry name" value="CHAPERONE DNAJ-DOMAIN SUPERFAMILY PROTEIN"/>
    <property type="match status" value="1"/>
</dbReference>
<evidence type="ECO:0000313" key="1">
    <source>
        <dbReference type="EMBL" id="MBA4659022.1"/>
    </source>
</evidence>
<dbReference type="EMBL" id="GISG01202645">
    <property type="protein sequence ID" value="MBA4659022.1"/>
    <property type="molecule type" value="Transcribed_RNA"/>
</dbReference>